<dbReference type="InterPro" id="IPR049244">
    <property type="entry name" value="DUF6879"/>
</dbReference>
<evidence type="ECO:0000259" key="1">
    <source>
        <dbReference type="Pfam" id="PF21806"/>
    </source>
</evidence>
<evidence type="ECO:0000313" key="3">
    <source>
        <dbReference type="Proteomes" id="UP000272400"/>
    </source>
</evidence>
<dbReference type="Proteomes" id="UP000272400">
    <property type="component" value="Unassembled WGS sequence"/>
</dbReference>
<keyword evidence="3" id="KW-1185">Reference proteome</keyword>
<reference evidence="2 3" key="1">
    <citation type="submission" date="2018-11" db="EMBL/GenBank/DDBJ databases">
        <title>Sequencing the genomes of 1000 actinobacteria strains.</title>
        <authorList>
            <person name="Klenk H.-P."/>
        </authorList>
    </citation>
    <scope>NUCLEOTIDE SEQUENCE [LARGE SCALE GENOMIC DNA]</scope>
    <source>
        <strain evidence="2 3">DSM 44254</strain>
    </source>
</reference>
<proteinExistence type="predicted"/>
<accession>A0A3N1DAU6</accession>
<sequence>MEIASRAAGSLGPMKTIGPSASKPTFAELLSECVTSAVHLEMHDRHLTTDPAFLAWKAGQPHEEDTEPYRVFRALVSDTVARGVVARRARIVSEPVSDYVRWEHSLTEPHNIAAEELVRWLPRERASALALPGNPFWVFDGRLVRFSIFDGDGALVGHQFTEEPAIVEFCTSAFETVWGRATDHADYCISTD</sequence>
<feature type="domain" description="DUF6879" evidence="1">
    <location>
        <begin position="25"/>
        <end position="187"/>
    </location>
</feature>
<evidence type="ECO:0000313" key="2">
    <source>
        <dbReference type="EMBL" id="ROO90596.1"/>
    </source>
</evidence>
<protein>
    <recommendedName>
        <fullName evidence="1">DUF6879 domain-containing protein</fullName>
    </recommendedName>
</protein>
<gene>
    <name evidence="2" type="ORF">EDD29_8327</name>
</gene>
<dbReference type="Pfam" id="PF21806">
    <property type="entry name" value="DUF6879"/>
    <property type="match status" value="1"/>
</dbReference>
<dbReference type="AlphaFoldDB" id="A0A3N1DAU6"/>
<comment type="caution">
    <text evidence="2">The sequence shown here is derived from an EMBL/GenBank/DDBJ whole genome shotgun (WGS) entry which is preliminary data.</text>
</comment>
<dbReference type="EMBL" id="RJKE01000001">
    <property type="protein sequence ID" value="ROO90596.1"/>
    <property type="molecule type" value="Genomic_DNA"/>
</dbReference>
<organism evidence="2 3">
    <name type="scientific">Actinocorallia herbida</name>
    <dbReference type="NCBI Taxonomy" id="58109"/>
    <lineage>
        <taxon>Bacteria</taxon>
        <taxon>Bacillati</taxon>
        <taxon>Actinomycetota</taxon>
        <taxon>Actinomycetes</taxon>
        <taxon>Streptosporangiales</taxon>
        <taxon>Thermomonosporaceae</taxon>
        <taxon>Actinocorallia</taxon>
    </lineage>
</organism>
<name>A0A3N1DAU6_9ACTN</name>